<dbReference type="PANTHER" id="PTHR46536:SF3">
    <property type="entry name" value="ARF7 EFFECTOR PROTEIN C-TERMINAL DOMAIN-CONTAINING PROTEIN"/>
    <property type="match status" value="1"/>
</dbReference>
<evidence type="ECO:0000256" key="2">
    <source>
        <dbReference type="SAM" id="MobiDB-lite"/>
    </source>
</evidence>
<dbReference type="AlphaFoldDB" id="A0A9P1IHP1"/>
<dbReference type="PROSITE" id="PS50157">
    <property type="entry name" value="ZINC_FINGER_C2H2_2"/>
    <property type="match status" value="1"/>
</dbReference>
<evidence type="ECO:0000259" key="3">
    <source>
        <dbReference type="PROSITE" id="PS50157"/>
    </source>
</evidence>
<sequence>MEYLEEDDDIVVYDDQIFNCTDCGVYFKTEKELQDHDSLLHNKKQKRHIRCPFEGCDEMLSTKRDIAVKHIHMYHDTSCTISRIEFDNEDEFRDWMTENQKETKTWYKYSSQTTATIKKAYYLCAHRDYCVNFVWAHGNLENYKVSVEYCFYHTHPVEPNPADYRTQPFHLNLRRRSEESKLFLMPKENIEKEEEETETETEESEDEEEYVINNANEEKREKVIHYKRDDMSANDFLAGLVENMMESEEPQTSDAPQYVTAIDDTTEVMDLCSDYYMNDPSPQPQPTRRTKKLTREIQNLSFANPGGEMSRFLPETGDIISKKRSRRTIATTKPTYEEGVIDDEYPLYHDRNGKLVAKSCNFATDLCDCLILECSGCQWPCQSCKSRKCGITCRHNRKEVITKIEELCTVENSKNHKITVNPCWDQAVHQD</sequence>
<dbReference type="Proteomes" id="UP001152747">
    <property type="component" value="Unassembled WGS sequence"/>
</dbReference>
<proteinExistence type="predicted"/>
<gene>
    <name evidence="4" type="ORF">CAMP_LOCUS8379</name>
</gene>
<accession>A0A9P1IHP1</accession>
<feature type="region of interest" description="Disordered" evidence="2">
    <location>
        <begin position="188"/>
        <end position="216"/>
    </location>
</feature>
<dbReference type="InterPro" id="IPR013087">
    <property type="entry name" value="Znf_C2H2_type"/>
</dbReference>
<comment type="caution">
    <text evidence="4">The sequence shown here is derived from an EMBL/GenBank/DDBJ whole genome shotgun (WGS) entry which is preliminary data.</text>
</comment>
<organism evidence="4 5">
    <name type="scientific">Caenorhabditis angaria</name>
    <dbReference type="NCBI Taxonomy" id="860376"/>
    <lineage>
        <taxon>Eukaryota</taxon>
        <taxon>Metazoa</taxon>
        <taxon>Ecdysozoa</taxon>
        <taxon>Nematoda</taxon>
        <taxon>Chromadorea</taxon>
        <taxon>Rhabditida</taxon>
        <taxon>Rhabditina</taxon>
        <taxon>Rhabditomorpha</taxon>
        <taxon>Rhabditoidea</taxon>
        <taxon>Rhabditidae</taxon>
        <taxon>Peloderinae</taxon>
        <taxon>Caenorhabditis</taxon>
    </lineage>
</organism>
<dbReference type="Pfam" id="PF14949">
    <property type="entry name" value="ARF7EP_C"/>
    <property type="match status" value="1"/>
</dbReference>
<evidence type="ECO:0000256" key="1">
    <source>
        <dbReference type="PROSITE-ProRule" id="PRU00042"/>
    </source>
</evidence>
<keyword evidence="1" id="KW-0479">Metal-binding</keyword>
<keyword evidence="5" id="KW-1185">Reference proteome</keyword>
<evidence type="ECO:0000313" key="4">
    <source>
        <dbReference type="EMBL" id="CAI5445742.1"/>
    </source>
</evidence>
<feature type="compositionally biased region" description="Acidic residues" evidence="2">
    <location>
        <begin position="191"/>
        <end position="210"/>
    </location>
</feature>
<evidence type="ECO:0000313" key="5">
    <source>
        <dbReference type="Proteomes" id="UP001152747"/>
    </source>
</evidence>
<protein>
    <recommendedName>
        <fullName evidence="3">C2H2-type domain-containing protein</fullName>
    </recommendedName>
</protein>
<dbReference type="PANTHER" id="PTHR46536">
    <property type="entry name" value="ARL14 EFFECTOR PROTEIN"/>
    <property type="match status" value="1"/>
</dbReference>
<keyword evidence="1" id="KW-0862">Zinc</keyword>
<name>A0A9P1IHP1_9PELO</name>
<dbReference type="EMBL" id="CANHGI010000003">
    <property type="protein sequence ID" value="CAI5445742.1"/>
    <property type="molecule type" value="Genomic_DNA"/>
</dbReference>
<keyword evidence="1" id="KW-0863">Zinc-finger</keyword>
<dbReference type="InterPro" id="IPR029264">
    <property type="entry name" value="ARF7EP_C"/>
</dbReference>
<feature type="domain" description="C2H2-type" evidence="3">
    <location>
        <begin position="18"/>
        <end position="46"/>
    </location>
</feature>
<dbReference type="GO" id="GO:0008270">
    <property type="term" value="F:zinc ion binding"/>
    <property type="evidence" value="ECO:0007669"/>
    <property type="project" value="UniProtKB-KW"/>
</dbReference>
<dbReference type="OrthoDB" id="5782578at2759"/>
<dbReference type="PROSITE" id="PS00028">
    <property type="entry name" value="ZINC_FINGER_C2H2_1"/>
    <property type="match status" value="1"/>
</dbReference>
<reference evidence="4" key="1">
    <citation type="submission" date="2022-11" db="EMBL/GenBank/DDBJ databases">
        <authorList>
            <person name="Kikuchi T."/>
        </authorList>
    </citation>
    <scope>NUCLEOTIDE SEQUENCE</scope>
    <source>
        <strain evidence="4">PS1010</strain>
    </source>
</reference>